<accession>A0A417YG30</accession>
<dbReference type="EMBL" id="QWEH01000008">
    <property type="protein sequence ID" value="RHW31647.1"/>
    <property type="molecule type" value="Genomic_DNA"/>
</dbReference>
<evidence type="ECO:0000256" key="5">
    <source>
        <dbReference type="ARBA" id="ARBA00023136"/>
    </source>
</evidence>
<evidence type="ECO:0000313" key="12">
    <source>
        <dbReference type="Proteomes" id="UP000285456"/>
    </source>
</evidence>
<dbReference type="SUPFAM" id="SSF54427">
    <property type="entry name" value="NTF2-like"/>
    <property type="match status" value="1"/>
</dbReference>
<dbReference type="InterPro" id="IPR036138">
    <property type="entry name" value="PBP_dimer_sf"/>
</dbReference>
<feature type="domain" description="NTF2-like N-terminal transpeptidase" evidence="10">
    <location>
        <begin position="43"/>
        <end position="167"/>
    </location>
</feature>
<dbReference type="InterPro" id="IPR005311">
    <property type="entry name" value="PBP_dimer"/>
</dbReference>
<dbReference type="InterPro" id="IPR012338">
    <property type="entry name" value="Beta-lactam/transpept-like"/>
</dbReference>
<keyword evidence="12" id="KW-1185">Reference proteome</keyword>
<dbReference type="GO" id="GO:0008658">
    <property type="term" value="F:penicillin binding"/>
    <property type="evidence" value="ECO:0007669"/>
    <property type="project" value="InterPro"/>
</dbReference>
<evidence type="ECO:0000256" key="4">
    <source>
        <dbReference type="ARBA" id="ARBA00012448"/>
    </source>
</evidence>
<dbReference type="SUPFAM" id="SSF56519">
    <property type="entry name" value="Penicillin binding protein dimerisation domain"/>
    <property type="match status" value="1"/>
</dbReference>
<sequence>MRLNNLFNKELWKGLKKLKHFWLGLTMIFTIIVFVTGCSNKETPEEIFNAYLSNWQEMNFAAMYQSLSKEAKAEISQKEFVERYENIYEGMEMNKLQVDTKVDSNNTKKQQDKSSVSYDYKVKMETFVGPIEFTHQATLIKEKGDSEQEWFVDWNPSLIFPSLEDGDKVGVQTLKASRGEIRDRNGSGVAINDHADVIGIVPSKLGDEPKTSKAKIAKLLGISIDEIEHKLEAEWVEPDVFVPLVTLPMGETNLDAFLEIPGVKIQEKTVRTYPFGESAAHITGYVREITADQLSELEQEGYASGDVVGNSGLEKVFEDRLRGKDGGHIYIKRSDGSFKETLAKEEAIPGEDIELTIDAALQFEIFEQLKEDAGAAVALDPKTGAILSLVSTPSFDPNTFVRGLSDKQWKQWSEDPNKPFLNRFTNRYSPGSVFKTTTAAVGLKTGVTSQEEVRKIVGKHWKKDDSWGDYYVTRVHDKKLVTLRDAIVYSDNIYFAQEALEMGIDSFSNEVYKFGFDEKLPIPFPIAPSTLSNNGIDREVQLADSAYGQGEIMMSPLHLALTYTPYLNQGDLLYPHLLESEERTVWKKSLIEAGIAELIKESLIQVVEDPDGTGYRARIPGMTIGGKSGTAEIKASKGDESGSENGWFIGFTTEEDSPLLLTMMVEDVKGRGGSGYVIPKVKHIFETIQND</sequence>
<feature type="domain" description="Penicillin-binding protein dimerisation" evidence="9">
    <location>
        <begin position="174"/>
        <end position="341"/>
    </location>
</feature>
<proteinExistence type="inferred from homology"/>
<comment type="pathway">
    <text evidence="2">Cell wall biogenesis; peptidoglycan biosynthesis.</text>
</comment>
<comment type="similarity">
    <text evidence="3">Belongs to the transpeptidase family.</text>
</comment>
<dbReference type="InterPro" id="IPR007887">
    <property type="entry name" value="MecA_N"/>
</dbReference>
<dbReference type="Gene3D" id="3.10.450.100">
    <property type="entry name" value="NTF2-like, domain 1"/>
    <property type="match status" value="1"/>
</dbReference>
<evidence type="ECO:0000256" key="3">
    <source>
        <dbReference type="ARBA" id="ARBA00007171"/>
    </source>
</evidence>
<feature type="transmembrane region" description="Helical" evidence="7">
    <location>
        <begin position="21"/>
        <end position="37"/>
    </location>
</feature>
<evidence type="ECO:0000259" key="10">
    <source>
        <dbReference type="Pfam" id="PF05223"/>
    </source>
</evidence>
<dbReference type="GO" id="GO:0009252">
    <property type="term" value="P:peptidoglycan biosynthetic process"/>
    <property type="evidence" value="ECO:0007669"/>
    <property type="project" value="UniProtKB-UniPathway"/>
</dbReference>
<dbReference type="UniPathway" id="UPA00219"/>
<evidence type="ECO:0000256" key="7">
    <source>
        <dbReference type="SAM" id="Phobius"/>
    </source>
</evidence>
<protein>
    <recommendedName>
        <fullName evidence="4">serine-type D-Ala-D-Ala carboxypeptidase</fullName>
        <ecNumber evidence="4">3.4.16.4</ecNumber>
    </recommendedName>
</protein>
<organism evidence="11 12">
    <name type="scientific">Oceanobacillus profundus</name>
    <dbReference type="NCBI Taxonomy" id="372463"/>
    <lineage>
        <taxon>Bacteria</taxon>
        <taxon>Bacillati</taxon>
        <taxon>Bacillota</taxon>
        <taxon>Bacilli</taxon>
        <taxon>Bacillales</taxon>
        <taxon>Bacillaceae</taxon>
        <taxon>Oceanobacillus</taxon>
    </lineage>
</organism>
<dbReference type="InterPro" id="IPR001460">
    <property type="entry name" value="PCN-bd_Tpept"/>
</dbReference>
<dbReference type="GO" id="GO:0071555">
    <property type="term" value="P:cell wall organization"/>
    <property type="evidence" value="ECO:0007669"/>
    <property type="project" value="TreeGrafter"/>
</dbReference>
<evidence type="ECO:0000256" key="2">
    <source>
        <dbReference type="ARBA" id="ARBA00004752"/>
    </source>
</evidence>
<comment type="catalytic activity">
    <reaction evidence="6">
        <text>Preferential cleavage: (Ac)2-L-Lys-D-Ala-|-D-Ala. Also transpeptidation of peptidyl-alanyl moieties that are N-acyl substituents of D-alanine.</text>
        <dbReference type="EC" id="3.4.16.4"/>
    </reaction>
</comment>
<dbReference type="Pfam" id="PF00905">
    <property type="entry name" value="Transpeptidase"/>
    <property type="match status" value="1"/>
</dbReference>
<dbReference type="Proteomes" id="UP000285456">
    <property type="component" value="Unassembled WGS sequence"/>
</dbReference>
<keyword evidence="5 7" id="KW-0472">Membrane</keyword>
<dbReference type="AlphaFoldDB" id="A0A417YG30"/>
<evidence type="ECO:0000256" key="1">
    <source>
        <dbReference type="ARBA" id="ARBA00004370"/>
    </source>
</evidence>
<name>A0A417YG30_9BACI</name>
<dbReference type="GO" id="GO:0071972">
    <property type="term" value="F:peptidoglycan L,D-transpeptidase activity"/>
    <property type="evidence" value="ECO:0007669"/>
    <property type="project" value="TreeGrafter"/>
</dbReference>
<dbReference type="SUPFAM" id="SSF56601">
    <property type="entry name" value="beta-lactamase/transpeptidase-like"/>
    <property type="match status" value="1"/>
</dbReference>
<dbReference type="Pfam" id="PF03717">
    <property type="entry name" value="PBP_dimer"/>
    <property type="match status" value="1"/>
</dbReference>
<evidence type="ECO:0000259" key="8">
    <source>
        <dbReference type="Pfam" id="PF00905"/>
    </source>
</evidence>
<dbReference type="GO" id="GO:0009002">
    <property type="term" value="F:serine-type D-Ala-D-Ala carboxypeptidase activity"/>
    <property type="evidence" value="ECO:0007669"/>
    <property type="project" value="UniProtKB-EC"/>
</dbReference>
<reference evidence="11 12" key="1">
    <citation type="journal article" date="2007" name="Int. J. Syst. Evol. Microbiol.">
        <title>Oceanobacillus profundus sp. nov., isolated from a deep-sea sediment core.</title>
        <authorList>
            <person name="Kim Y.G."/>
            <person name="Choi D.H."/>
            <person name="Hyun S."/>
            <person name="Cho B.C."/>
        </authorList>
    </citation>
    <scope>NUCLEOTIDE SEQUENCE [LARGE SCALE GENOMIC DNA]</scope>
    <source>
        <strain evidence="11 12">DSM 18246</strain>
    </source>
</reference>
<evidence type="ECO:0000313" key="11">
    <source>
        <dbReference type="EMBL" id="RHW31647.1"/>
    </source>
</evidence>
<comment type="subcellular location">
    <subcellularLocation>
        <location evidence="1">Membrane</location>
    </subcellularLocation>
</comment>
<evidence type="ECO:0000259" key="9">
    <source>
        <dbReference type="Pfam" id="PF03717"/>
    </source>
</evidence>
<dbReference type="PANTHER" id="PTHR30627">
    <property type="entry name" value="PEPTIDOGLYCAN D,D-TRANSPEPTIDASE"/>
    <property type="match status" value="1"/>
</dbReference>
<dbReference type="EC" id="3.4.16.4" evidence="4"/>
<dbReference type="OrthoDB" id="9766847at2"/>
<keyword evidence="7" id="KW-0812">Transmembrane</keyword>
<dbReference type="PANTHER" id="PTHR30627:SF25">
    <property type="entry name" value="PENICILLIN-BINDING PROTEIN 3"/>
    <property type="match status" value="1"/>
</dbReference>
<comment type="caution">
    <text evidence="11">The sequence shown here is derived from an EMBL/GenBank/DDBJ whole genome shotgun (WGS) entry which is preliminary data.</text>
</comment>
<dbReference type="Gene3D" id="3.30.1390.30">
    <property type="entry name" value="Penicillin-binding protein 2a, domain 3"/>
    <property type="match status" value="1"/>
</dbReference>
<dbReference type="GO" id="GO:0046677">
    <property type="term" value="P:response to antibiotic"/>
    <property type="evidence" value="ECO:0007669"/>
    <property type="project" value="InterPro"/>
</dbReference>
<keyword evidence="7" id="KW-1133">Transmembrane helix</keyword>
<dbReference type="InterPro" id="IPR032710">
    <property type="entry name" value="NTF2-like_dom_sf"/>
</dbReference>
<gene>
    <name evidence="11" type="ORF">D1B32_13075</name>
</gene>
<dbReference type="Gene3D" id="3.40.710.10">
    <property type="entry name" value="DD-peptidase/beta-lactamase superfamily"/>
    <property type="match status" value="1"/>
</dbReference>
<evidence type="ECO:0000256" key="6">
    <source>
        <dbReference type="ARBA" id="ARBA00034000"/>
    </source>
</evidence>
<feature type="domain" description="Penicillin-binding protein transpeptidase" evidence="8">
    <location>
        <begin position="374"/>
        <end position="684"/>
    </location>
</feature>
<dbReference type="GO" id="GO:0005886">
    <property type="term" value="C:plasma membrane"/>
    <property type="evidence" value="ECO:0007669"/>
    <property type="project" value="TreeGrafter"/>
</dbReference>
<dbReference type="InterPro" id="IPR050515">
    <property type="entry name" value="Beta-lactam/transpept"/>
</dbReference>
<dbReference type="Gene3D" id="3.90.1310.10">
    <property type="entry name" value="Penicillin-binding protein 2a (Domain 2)"/>
    <property type="match status" value="1"/>
</dbReference>
<dbReference type="Pfam" id="PF05223">
    <property type="entry name" value="MecA_N"/>
    <property type="match status" value="1"/>
</dbReference>